<sequence>MAFSKPYGNLDSLPELLRKPEMNLTSSTCTWGRRLIYFSKPGSLPVEEILESETSLMLTETFGAPCSSSNGSYDQSWRSISRTQQETTVERPDTYVHSCTERVILGL</sequence>
<keyword evidence="3" id="KW-1185">Reference proteome</keyword>
<name>A0A016VKE2_9BILA</name>
<evidence type="ECO:0000256" key="1">
    <source>
        <dbReference type="SAM" id="MobiDB-lite"/>
    </source>
</evidence>
<gene>
    <name evidence="2" type="primary">Acey_s0009.g597</name>
    <name evidence="2" type="ORF">Y032_0009g597</name>
</gene>
<evidence type="ECO:0000313" key="3">
    <source>
        <dbReference type="Proteomes" id="UP000024635"/>
    </source>
</evidence>
<feature type="region of interest" description="Disordered" evidence="1">
    <location>
        <begin position="66"/>
        <end position="92"/>
    </location>
</feature>
<accession>A0A016VKE2</accession>
<organism evidence="2 3">
    <name type="scientific">Ancylostoma ceylanicum</name>
    <dbReference type="NCBI Taxonomy" id="53326"/>
    <lineage>
        <taxon>Eukaryota</taxon>
        <taxon>Metazoa</taxon>
        <taxon>Ecdysozoa</taxon>
        <taxon>Nematoda</taxon>
        <taxon>Chromadorea</taxon>
        <taxon>Rhabditida</taxon>
        <taxon>Rhabditina</taxon>
        <taxon>Rhabditomorpha</taxon>
        <taxon>Strongyloidea</taxon>
        <taxon>Ancylostomatidae</taxon>
        <taxon>Ancylostomatinae</taxon>
        <taxon>Ancylostoma</taxon>
    </lineage>
</organism>
<feature type="compositionally biased region" description="Polar residues" evidence="1">
    <location>
        <begin position="66"/>
        <end position="87"/>
    </location>
</feature>
<comment type="caution">
    <text evidence="2">The sequence shown here is derived from an EMBL/GenBank/DDBJ whole genome shotgun (WGS) entry which is preliminary data.</text>
</comment>
<proteinExistence type="predicted"/>
<dbReference type="Proteomes" id="UP000024635">
    <property type="component" value="Unassembled WGS sequence"/>
</dbReference>
<reference evidence="3" key="1">
    <citation type="journal article" date="2015" name="Nat. Genet.">
        <title>The genome and transcriptome of the zoonotic hookworm Ancylostoma ceylanicum identify infection-specific gene families.</title>
        <authorList>
            <person name="Schwarz E.M."/>
            <person name="Hu Y."/>
            <person name="Antoshechkin I."/>
            <person name="Miller M.M."/>
            <person name="Sternberg P.W."/>
            <person name="Aroian R.V."/>
        </authorList>
    </citation>
    <scope>NUCLEOTIDE SEQUENCE</scope>
    <source>
        <strain evidence="3">HY135</strain>
    </source>
</reference>
<dbReference type="AlphaFoldDB" id="A0A016VKE2"/>
<evidence type="ECO:0000313" key="2">
    <source>
        <dbReference type="EMBL" id="EYC27238.1"/>
    </source>
</evidence>
<protein>
    <submittedName>
        <fullName evidence="2">Uncharacterized protein</fullName>
    </submittedName>
</protein>
<dbReference type="EMBL" id="JARK01001345">
    <property type="protein sequence ID" value="EYC27238.1"/>
    <property type="molecule type" value="Genomic_DNA"/>
</dbReference>